<dbReference type="InterPro" id="IPR011990">
    <property type="entry name" value="TPR-like_helical_dom_sf"/>
</dbReference>
<dbReference type="PROSITE" id="PS51257">
    <property type="entry name" value="PROKAR_LIPOPROTEIN"/>
    <property type="match status" value="1"/>
</dbReference>
<dbReference type="GO" id="GO:0003968">
    <property type="term" value="F:RNA-directed RNA polymerase activity"/>
    <property type="evidence" value="ECO:0007669"/>
    <property type="project" value="InterPro"/>
</dbReference>
<dbReference type="Pfam" id="PF14322">
    <property type="entry name" value="SusD-like_3"/>
    <property type="match status" value="1"/>
</dbReference>
<evidence type="ECO:0000256" key="2">
    <source>
        <dbReference type="ARBA" id="ARBA00006275"/>
    </source>
</evidence>
<dbReference type="InterPro" id="IPR012944">
    <property type="entry name" value="SusD_RagB_dom"/>
</dbReference>
<dbReference type="Proteomes" id="UP000005510">
    <property type="component" value="Unassembled WGS sequence"/>
</dbReference>
<name>B7BA81_9BACT</name>
<evidence type="ECO:0000313" key="9">
    <source>
        <dbReference type="Proteomes" id="UP000005510"/>
    </source>
</evidence>
<reference evidence="8 9" key="2">
    <citation type="submission" date="2008-10" db="EMBL/GenBank/DDBJ databases">
        <authorList>
            <person name="Fulton L."/>
            <person name="Clifton S."/>
            <person name="Fulton B."/>
            <person name="Xu J."/>
            <person name="Minx P."/>
            <person name="Pepin K.H."/>
            <person name="Johnson M."/>
            <person name="Bhonagiri V."/>
            <person name="Nash W.E."/>
            <person name="Mardis E.R."/>
            <person name="Wilson R.K."/>
        </authorList>
    </citation>
    <scope>NUCLEOTIDE SEQUENCE [LARGE SCALE GENOMIC DNA]</scope>
    <source>
        <strain evidence="8 9">DSM 18315</strain>
    </source>
</reference>
<keyword evidence="4" id="KW-0472">Membrane</keyword>
<reference evidence="8 9" key="1">
    <citation type="submission" date="2008-10" db="EMBL/GenBank/DDBJ databases">
        <title>Draft genome sequence of Parabacteroides johnsonii (DSM 18315).</title>
        <authorList>
            <person name="Sudarsanam P."/>
            <person name="Ley R."/>
            <person name="Guruge J."/>
            <person name="Turnbaugh P.J."/>
            <person name="Mahowald M."/>
            <person name="Liep D."/>
            <person name="Gordon J."/>
        </authorList>
    </citation>
    <scope>NUCLEOTIDE SEQUENCE [LARGE SCALE GENOMIC DNA]</scope>
    <source>
        <strain evidence="8 9">DSM 18315</strain>
    </source>
</reference>
<dbReference type="PROSITE" id="PS50507">
    <property type="entry name" value="RDRP_SSRNA_POS"/>
    <property type="match status" value="1"/>
</dbReference>
<dbReference type="EMBL" id="ABYH01000218">
    <property type="protein sequence ID" value="EEC96680.1"/>
    <property type="molecule type" value="Genomic_DNA"/>
</dbReference>
<dbReference type="GO" id="GO:0039694">
    <property type="term" value="P:viral RNA genome replication"/>
    <property type="evidence" value="ECO:0007669"/>
    <property type="project" value="InterPro"/>
</dbReference>
<dbReference type="InterPro" id="IPR007094">
    <property type="entry name" value="RNA-dir_pol_PSvirus"/>
</dbReference>
<dbReference type="HOGENOM" id="CLU_015553_1_4_10"/>
<evidence type="ECO:0000313" key="8">
    <source>
        <dbReference type="EMBL" id="EEC96680.1"/>
    </source>
</evidence>
<sequence length="583" mass="65789">MKYNFISNTIFSKLIAVAFFLGGLFGCNDDFLEEKPLDFLSSENAYSEASGIKLGINGLHSYLRDVLYYGDDAIVYFYSSMADVSYNGENPGGVTYEVLTPSNSLFYKLWKNMYILISRSNELLLYIDEEETTGWDSPEQRALYKGEVLFFRAYAYRLLTSFYGDVPLLVDAVTVPKTEFVRTSLKDVYAQVESDLLFATQHLPDPGKEEEKGRVTKGAAYHLLSEVYLQEGKYKEAVEAATHVIDDFGYRLMTERFGATTDVFKTGDVFLDLFAYGNQNLSENKEAIWVAQFGANLSGGGGTGNGPQGSNVSGGGGQNNGPRRHGPRYYSLGNDPAGYACILGEFIDGKYTGYSDTLSRPVSWSRPTYHVTHEVWASDWDNDIRNAPHNIKRTYYFQNPESPYNGQVIDFSLWGSYETNGRNPMKDTCNFIYPYWIGKVGDPCHIQAEPLRSGGGYTWKDCYFMRLAETYLNRAEAYIQLGEMQKAADDINVVRSRANAKPVAVGDVTIDYLLDERIRELYTEEFREVVLRRTGKFLEYLRKYNNNPQAPGMNVKDHNVLWPIPQTEIDATGGALTQNPGYN</sequence>
<dbReference type="AlphaFoldDB" id="B7BA81"/>
<dbReference type="GO" id="GO:0009279">
    <property type="term" value="C:cell outer membrane"/>
    <property type="evidence" value="ECO:0007669"/>
    <property type="project" value="UniProtKB-SubCell"/>
</dbReference>
<dbReference type="InterPro" id="IPR033985">
    <property type="entry name" value="SusD-like_N"/>
</dbReference>
<proteinExistence type="inferred from homology"/>
<comment type="similarity">
    <text evidence="2">Belongs to the SusD family.</text>
</comment>
<protein>
    <submittedName>
        <fullName evidence="8">Tetratricopeptide repeat protein</fullName>
    </submittedName>
</protein>
<organism evidence="8 9">
    <name type="scientific">Parabacteroides johnsonii DSM 18315</name>
    <dbReference type="NCBI Taxonomy" id="537006"/>
    <lineage>
        <taxon>Bacteria</taxon>
        <taxon>Pseudomonadati</taxon>
        <taxon>Bacteroidota</taxon>
        <taxon>Bacteroidia</taxon>
        <taxon>Bacteroidales</taxon>
        <taxon>Tannerellaceae</taxon>
        <taxon>Parabacteroides</taxon>
    </lineage>
</organism>
<dbReference type="Pfam" id="PF07980">
    <property type="entry name" value="SusD_RagB"/>
    <property type="match status" value="1"/>
</dbReference>
<keyword evidence="5" id="KW-0998">Cell outer membrane</keyword>
<dbReference type="SUPFAM" id="SSF48452">
    <property type="entry name" value="TPR-like"/>
    <property type="match status" value="1"/>
</dbReference>
<dbReference type="Gene3D" id="1.25.40.390">
    <property type="match status" value="1"/>
</dbReference>
<comment type="caution">
    <text evidence="8">The sequence shown here is derived from an EMBL/GenBank/DDBJ whole genome shotgun (WGS) entry which is preliminary data.</text>
</comment>
<feature type="domain" description="RdRp catalytic" evidence="7">
    <location>
        <begin position="1"/>
        <end position="85"/>
    </location>
</feature>
<evidence type="ECO:0000256" key="3">
    <source>
        <dbReference type="ARBA" id="ARBA00022729"/>
    </source>
</evidence>
<feature type="compositionally biased region" description="Gly residues" evidence="6">
    <location>
        <begin position="300"/>
        <end position="319"/>
    </location>
</feature>
<accession>B7BA81</accession>
<dbReference type="STRING" id="537006.PRABACTJOHN_01936"/>
<comment type="subcellular location">
    <subcellularLocation>
        <location evidence="1">Cell outer membrane</location>
    </subcellularLocation>
</comment>
<feature type="region of interest" description="Disordered" evidence="6">
    <location>
        <begin position="300"/>
        <end position="327"/>
    </location>
</feature>
<evidence type="ECO:0000256" key="4">
    <source>
        <dbReference type="ARBA" id="ARBA00023136"/>
    </source>
</evidence>
<evidence type="ECO:0000256" key="6">
    <source>
        <dbReference type="SAM" id="MobiDB-lite"/>
    </source>
</evidence>
<dbReference type="GeneID" id="93406997"/>
<keyword evidence="3" id="KW-0732">Signal</keyword>
<dbReference type="RefSeq" id="WP_008148957.1">
    <property type="nucleotide sequence ID" value="NZ_CP102285.1"/>
</dbReference>
<evidence type="ECO:0000256" key="5">
    <source>
        <dbReference type="ARBA" id="ARBA00023237"/>
    </source>
</evidence>
<gene>
    <name evidence="8" type="ORF">PRABACTJOHN_01936</name>
</gene>
<evidence type="ECO:0000256" key="1">
    <source>
        <dbReference type="ARBA" id="ARBA00004442"/>
    </source>
</evidence>
<evidence type="ECO:0000259" key="7">
    <source>
        <dbReference type="PROSITE" id="PS50507"/>
    </source>
</evidence>